<sequence length="165" mass="18970">MQNNVLWNRRHCAVTLWGTYVSRSRSAPSLKATDESKLYSGVRAVSCIMLKSSSKQSGLYRDKLLPDAKRRYLEKIAKIGNVDPFELRNWSRDPEHLPPLTFPDIFAYLVCGVSVYTATNFKNYKSMEAHVQFANGWVHDLDIFNPLDCEYVVVRTIDRGTHLKL</sequence>
<evidence type="ECO:0000313" key="1">
    <source>
        <dbReference type="EMBL" id="MEQ2211145.1"/>
    </source>
</evidence>
<name>A0ABV0RSW5_9TELE</name>
<keyword evidence="2" id="KW-1185">Reference proteome</keyword>
<reference evidence="1 2" key="1">
    <citation type="submission" date="2021-06" db="EMBL/GenBank/DDBJ databases">
        <authorList>
            <person name="Palmer J.M."/>
        </authorList>
    </citation>
    <scope>NUCLEOTIDE SEQUENCE [LARGE SCALE GENOMIC DNA]</scope>
    <source>
        <strain evidence="1 2">XC_2019</strain>
        <tissue evidence="1">Muscle</tissue>
    </source>
</reference>
<dbReference type="PANTHER" id="PTHR47526">
    <property type="entry name" value="ATP-DEPENDENT DNA HELICASE"/>
    <property type="match status" value="1"/>
</dbReference>
<protein>
    <submittedName>
        <fullName evidence="1">Uncharacterized protein</fullName>
    </submittedName>
</protein>
<dbReference type="Proteomes" id="UP001434883">
    <property type="component" value="Unassembled WGS sequence"/>
</dbReference>
<comment type="caution">
    <text evidence="1">The sequence shown here is derived from an EMBL/GenBank/DDBJ whole genome shotgun (WGS) entry which is preliminary data.</text>
</comment>
<gene>
    <name evidence="1" type="ORF">XENOCAPTIV_028944</name>
</gene>
<accession>A0ABV0RSW5</accession>
<organism evidence="1 2">
    <name type="scientific">Xenoophorus captivus</name>
    <dbReference type="NCBI Taxonomy" id="1517983"/>
    <lineage>
        <taxon>Eukaryota</taxon>
        <taxon>Metazoa</taxon>
        <taxon>Chordata</taxon>
        <taxon>Craniata</taxon>
        <taxon>Vertebrata</taxon>
        <taxon>Euteleostomi</taxon>
        <taxon>Actinopterygii</taxon>
        <taxon>Neopterygii</taxon>
        <taxon>Teleostei</taxon>
        <taxon>Neoteleostei</taxon>
        <taxon>Acanthomorphata</taxon>
        <taxon>Ovalentaria</taxon>
        <taxon>Atherinomorphae</taxon>
        <taxon>Cyprinodontiformes</taxon>
        <taxon>Goodeidae</taxon>
        <taxon>Xenoophorus</taxon>
    </lineage>
</organism>
<dbReference type="EMBL" id="JAHRIN010058544">
    <property type="protein sequence ID" value="MEQ2211145.1"/>
    <property type="molecule type" value="Genomic_DNA"/>
</dbReference>
<feature type="non-terminal residue" evidence="1">
    <location>
        <position position="165"/>
    </location>
</feature>
<proteinExistence type="predicted"/>
<evidence type="ECO:0000313" key="2">
    <source>
        <dbReference type="Proteomes" id="UP001434883"/>
    </source>
</evidence>